<keyword evidence="2" id="KW-1185">Reference proteome</keyword>
<protein>
    <submittedName>
        <fullName evidence="1">Uncharacterized protein</fullName>
    </submittedName>
</protein>
<name>A0ACB9G9J8_CICIN</name>
<accession>A0ACB9G9J8</accession>
<dbReference type="Proteomes" id="UP001055811">
    <property type="component" value="Linkage Group LG02"/>
</dbReference>
<evidence type="ECO:0000313" key="1">
    <source>
        <dbReference type="EMBL" id="KAI3780143.1"/>
    </source>
</evidence>
<dbReference type="EMBL" id="CM042010">
    <property type="protein sequence ID" value="KAI3780143.1"/>
    <property type="molecule type" value="Genomic_DNA"/>
</dbReference>
<proteinExistence type="predicted"/>
<evidence type="ECO:0000313" key="2">
    <source>
        <dbReference type="Proteomes" id="UP001055811"/>
    </source>
</evidence>
<organism evidence="1 2">
    <name type="scientific">Cichorium intybus</name>
    <name type="common">Chicory</name>
    <dbReference type="NCBI Taxonomy" id="13427"/>
    <lineage>
        <taxon>Eukaryota</taxon>
        <taxon>Viridiplantae</taxon>
        <taxon>Streptophyta</taxon>
        <taxon>Embryophyta</taxon>
        <taxon>Tracheophyta</taxon>
        <taxon>Spermatophyta</taxon>
        <taxon>Magnoliopsida</taxon>
        <taxon>eudicotyledons</taxon>
        <taxon>Gunneridae</taxon>
        <taxon>Pentapetalae</taxon>
        <taxon>asterids</taxon>
        <taxon>campanulids</taxon>
        <taxon>Asterales</taxon>
        <taxon>Asteraceae</taxon>
        <taxon>Cichorioideae</taxon>
        <taxon>Cichorieae</taxon>
        <taxon>Cichoriinae</taxon>
        <taxon>Cichorium</taxon>
    </lineage>
</organism>
<reference evidence="2" key="1">
    <citation type="journal article" date="2022" name="Mol. Ecol. Resour.">
        <title>The genomes of chicory, endive, great burdock and yacon provide insights into Asteraceae palaeo-polyploidization history and plant inulin production.</title>
        <authorList>
            <person name="Fan W."/>
            <person name="Wang S."/>
            <person name="Wang H."/>
            <person name="Wang A."/>
            <person name="Jiang F."/>
            <person name="Liu H."/>
            <person name="Zhao H."/>
            <person name="Xu D."/>
            <person name="Zhang Y."/>
        </authorList>
    </citation>
    <scope>NUCLEOTIDE SEQUENCE [LARGE SCALE GENOMIC DNA]</scope>
    <source>
        <strain evidence="2">cv. Punajuju</strain>
    </source>
</reference>
<sequence length="460" mass="52937">MGEANSQKRMYTTSAGEFLTVSGDRALPAAQALPTLYWFKPDQRSMAERSRSTNHQQHFTRKKRKLTIQTKPLTLTPDHSHTLKHKKKQGRRNSESVGDNRKWVYSTRDCSTHKDKFVFVSYNILGVENASNHKDLYINVQPKFLKWEHRRRVIRKEIARYSPSILCFQEVDRFDDLNRTLQKDGFKGVYQARTGDARDGCAIFWKDELFTLVHEDNIEFKHFGLRDNVAQFCVLKMNGSQTHVDDTENLESRSILVGNIHVLFNPSRGDIKLGQVRLFLEKAHKLSETWGNIPAILGGDLNSMPQSALYQFIASSELNIQHHERKQISGQICPFDYPRFQSRSNYCSGPLLHRWSKEEVRLATGTDNSTYIRHNLNLKSAYHGVPASSLTRDDHGEPLATSFHSRFMGTVDYIWHTKDLVPVKVLETLPIETLRKTRGLPSKRWGSDHLALVCELAFAI</sequence>
<gene>
    <name evidence="1" type="ORF">L2E82_10089</name>
</gene>
<comment type="caution">
    <text evidence="1">The sequence shown here is derived from an EMBL/GenBank/DDBJ whole genome shotgun (WGS) entry which is preliminary data.</text>
</comment>
<reference evidence="1 2" key="2">
    <citation type="journal article" date="2022" name="Mol. Ecol. Resour.">
        <title>The genomes of chicory, endive, great burdock and yacon provide insights into Asteraceae paleo-polyploidization history and plant inulin production.</title>
        <authorList>
            <person name="Fan W."/>
            <person name="Wang S."/>
            <person name="Wang H."/>
            <person name="Wang A."/>
            <person name="Jiang F."/>
            <person name="Liu H."/>
            <person name="Zhao H."/>
            <person name="Xu D."/>
            <person name="Zhang Y."/>
        </authorList>
    </citation>
    <scope>NUCLEOTIDE SEQUENCE [LARGE SCALE GENOMIC DNA]</scope>
    <source>
        <strain evidence="2">cv. Punajuju</strain>
        <tissue evidence="1">Leaves</tissue>
    </source>
</reference>